<dbReference type="Proteomes" id="UP000078387">
    <property type="component" value="Unassembled WGS sequence"/>
</dbReference>
<evidence type="ECO:0000256" key="5">
    <source>
        <dbReference type="RuleBase" id="RU003322"/>
    </source>
</evidence>
<gene>
    <name evidence="8" type="ORF">CL6EHI_001950</name>
</gene>
<feature type="signal peptide" evidence="7">
    <location>
        <begin position="1"/>
        <end position="16"/>
    </location>
</feature>
<dbReference type="InterPro" id="IPR042050">
    <property type="entry name" value="BIP_NBD"/>
</dbReference>
<feature type="region of interest" description="Disordered" evidence="6">
    <location>
        <begin position="629"/>
        <end position="660"/>
    </location>
</feature>
<protein>
    <submittedName>
        <fullName evidence="8">Heat shock protein 70 family</fullName>
    </submittedName>
</protein>
<dbReference type="PROSITE" id="PS00329">
    <property type="entry name" value="HSP70_2"/>
    <property type="match status" value="1"/>
</dbReference>
<dbReference type="InterPro" id="IPR029047">
    <property type="entry name" value="HSP70_peptide-bd_sf"/>
</dbReference>
<dbReference type="Gene3D" id="2.60.34.10">
    <property type="entry name" value="Substrate Binding Domain Of DNAk, Chain A, domain 1"/>
    <property type="match status" value="1"/>
</dbReference>
<evidence type="ECO:0000256" key="4">
    <source>
        <dbReference type="ARBA" id="ARBA00022840"/>
    </source>
</evidence>
<sequence>MLILLLTLCICSLAQNSDVIIGIDLGTTFSAVGIYRDSGVEIIANDQGNRITPSVVAFTDHDILVGEAARNQITENPKNTIFEIKRLIGRTYDDKEVQRDLHIFPFNIINQDNKPFIKVTLKGEEKIYSPEEISAMIIHKMAKTASDYLGKEVKKAVITVPAYFNDAQRQATKDAGTIAGLEVLRIVNEPTAASMAFGLNSFKGEKQILVFDLGGGTFDVSLLNIENNVFEVIATSGDTHLGGSDFDQRIALFLVEICKRKFKKDPSDNPRAMSKLRKEAEKAKIALSSEEQTKIEIEGLMEGLDFSFVLTRARFNELNLDLFKKTLGPVRMVLSDAKLDKKDVDEIVLVGGSTRIPKVQELLQEFFNGKEPNKDVNPDEAVAYGAAIQGAVLNNSEGTNDVVLVDATPLTLGIMTAGGVMASIIPRGTHVPTKKSQIFTTHADNQEQVEIQVFEGERSLTKDNHLLGKFMLEGIKRAPRGIPKIEVTFDVDVNGILRVSAQDKKSGKKEEITITSEKGRLTEEQIQRMVKEAQERSGEDNKAKKMIESRNELENYAYKVRDEVIDKDKLADKLQEGDKKTILDGVDEVLDFLEREMHPSIEKCEEMYKKLEQIVHPILRRYGGVHHRADENFYEGKEENKEEDNFGRDRDEEEEEKDEL</sequence>
<feature type="chain" id="PRO_5023868581" evidence="7">
    <location>
        <begin position="17"/>
        <end position="660"/>
    </location>
</feature>
<organism evidence="8 9">
    <name type="scientific">Entamoeba histolytica</name>
    <dbReference type="NCBI Taxonomy" id="5759"/>
    <lineage>
        <taxon>Eukaryota</taxon>
        <taxon>Amoebozoa</taxon>
        <taxon>Evosea</taxon>
        <taxon>Archamoebae</taxon>
        <taxon>Mastigamoebida</taxon>
        <taxon>Entamoebidae</taxon>
        <taxon>Entamoeba</taxon>
    </lineage>
</organism>
<evidence type="ECO:0000313" key="8">
    <source>
        <dbReference type="EMBL" id="GAT96717.1"/>
    </source>
</evidence>
<dbReference type="FunFam" id="3.30.30.30:FF:000005">
    <property type="entry name" value="Heat shock protein ssb1"/>
    <property type="match status" value="1"/>
</dbReference>
<keyword evidence="3" id="KW-0256">Endoplasmic reticulum</keyword>
<dbReference type="GO" id="GO:0005524">
    <property type="term" value="F:ATP binding"/>
    <property type="evidence" value="ECO:0007669"/>
    <property type="project" value="UniProtKB-KW"/>
</dbReference>
<evidence type="ECO:0000256" key="1">
    <source>
        <dbReference type="ARBA" id="ARBA00007381"/>
    </source>
</evidence>
<reference evidence="8 9" key="1">
    <citation type="submission" date="2016-05" db="EMBL/GenBank/DDBJ databases">
        <title>First whole genome sequencing of Entamoeba histolytica HM1:IMSS-clone-6.</title>
        <authorList>
            <person name="Mukherjee Avik.K."/>
            <person name="Izumyama S."/>
            <person name="Nakada-Tsukui K."/>
            <person name="Nozaki T."/>
        </authorList>
    </citation>
    <scope>NUCLEOTIDE SEQUENCE [LARGE SCALE GENOMIC DNA]</scope>
    <source>
        <strain evidence="8 9">HM1:IMSS clone 6</strain>
    </source>
</reference>
<dbReference type="PRINTS" id="PR00301">
    <property type="entry name" value="HEATSHOCK70"/>
</dbReference>
<dbReference type="VEuPathDB" id="AmoebaDB:EHI8A_036230"/>
<dbReference type="InterPro" id="IPR018181">
    <property type="entry name" value="Heat_shock_70_CS"/>
</dbReference>
<dbReference type="GO" id="GO:0140662">
    <property type="term" value="F:ATP-dependent protein folding chaperone"/>
    <property type="evidence" value="ECO:0007669"/>
    <property type="project" value="InterPro"/>
</dbReference>
<dbReference type="Gene3D" id="3.30.420.40">
    <property type="match status" value="2"/>
</dbReference>
<feature type="compositionally biased region" description="Acidic residues" evidence="6">
    <location>
        <begin position="651"/>
        <end position="660"/>
    </location>
</feature>
<dbReference type="PROSITE" id="PS01036">
    <property type="entry name" value="HSP70_3"/>
    <property type="match status" value="1"/>
</dbReference>
<dbReference type="FunFam" id="3.90.640.10:FF:000002">
    <property type="entry name" value="Heat shock 70 kDa"/>
    <property type="match status" value="1"/>
</dbReference>
<dbReference type="EMBL" id="BDEQ01000001">
    <property type="protein sequence ID" value="GAT96717.1"/>
    <property type="molecule type" value="Genomic_DNA"/>
</dbReference>
<evidence type="ECO:0000256" key="3">
    <source>
        <dbReference type="ARBA" id="ARBA00022824"/>
    </source>
</evidence>
<feature type="compositionally biased region" description="Basic and acidic residues" evidence="6">
    <location>
        <begin position="629"/>
        <end position="650"/>
    </location>
</feature>
<dbReference type="SUPFAM" id="SSF100920">
    <property type="entry name" value="Heat shock protein 70kD (HSP70), peptide-binding domain"/>
    <property type="match status" value="1"/>
</dbReference>
<name>A0A5K1VKX2_ENTHI</name>
<dbReference type="SUPFAM" id="SSF100934">
    <property type="entry name" value="Heat shock protein 70kD (HSP70), C-terminal subdomain"/>
    <property type="match status" value="1"/>
</dbReference>
<dbReference type="PROSITE" id="PS00297">
    <property type="entry name" value="HSP70_1"/>
    <property type="match status" value="1"/>
</dbReference>
<comment type="similarity">
    <text evidence="1 5">Belongs to the heat shock protein 70 family.</text>
</comment>
<evidence type="ECO:0000256" key="7">
    <source>
        <dbReference type="SAM" id="SignalP"/>
    </source>
</evidence>
<accession>A0A5K1VKX2</accession>
<dbReference type="OMA" id="DSKPCIE"/>
<dbReference type="SUPFAM" id="SSF53067">
    <property type="entry name" value="Actin-like ATPase domain"/>
    <property type="match status" value="2"/>
</dbReference>
<dbReference type="Gene3D" id="3.90.640.10">
    <property type="entry name" value="Actin, Chain A, domain 4"/>
    <property type="match status" value="1"/>
</dbReference>
<comment type="caution">
    <text evidence="8">The sequence shown here is derived from an EMBL/GenBank/DDBJ whole genome shotgun (WGS) entry which is preliminary data.</text>
</comment>
<dbReference type="VEuPathDB" id="AmoebaDB:EHI5A_061520"/>
<proteinExistence type="inferred from homology"/>
<dbReference type="FunFam" id="2.60.34.10:FF:000012">
    <property type="entry name" value="Heat shock 70 kDa protein"/>
    <property type="match status" value="1"/>
</dbReference>
<evidence type="ECO:0000256" key="2">
    <source>
        <dbReference type="ARBA" id="ARBA00022741"/>
    </source>
</evidence>
<dbReference type="VEuPathDB" id="AmoebaDB:EHI_001950"/>
<dbReference type="AlphaFoldDB" id="A0A5K1VKX2"/>
<keyword evidence="2 5" id="KW-0547">Nucleotide-binding</keyword>
<dbReference type="Gene3D" id="1.20.1270.10">
    <property type="match status" value="1"/>
</dbReference>
<dbReference type="PANTHER" id="PTHR19375">
    <property type="entry name" value="HEAT SHOCK PROTEIN 70KDA"/>
    <property type="match status" value="1"/>
</dbReference>
<keyword evidence="8" id="KW-0346">Stress response</keyword>
<dbReference type="FunFam" id="3.30.420.40:FF:000172">
    <property type="entry name" value="Heat shock 70 kDa protein"/>
    <property type="match status" value="1"/>
</dbReference>
<keyword evidence="4 5" id="KW-0067">ATP-binding</keyword>
<evidence type="ECO:0000313" key="9">
    <source>
        <dbReference type="Proteomes" id="UP000078387"/>
    </source>
</evidence>
<evidence type="ECO:0000256" key="6">
    <source>
        <dbReference type="SAM" id="MobiDB-lite"/>
    </source>
</evidence>
<dbReference type="VEuPathDB" id="AmoebaDB:KM1_076280"/>
<dbReference type="InterPro" id="IPR043129">
    <property type="entry name" value="ATPase_NBD"/>
</dbReference>
<dbReference type="VEuPathDB" id="AmoebaDB:EHI7A_037600"/>
<dbReference type="InterPro" id="IPR013126">
    <property type="entry name" value="Hsp_70_fam"/>
</dbReference>
<dbReference type="CDD" id="cd10241">
    <property type="entry name" value="ASKHA_NBD_HSP70_BiP"/>
    <property type="match status" value="1"/>
</dbReference>
<dbReference type="FunFam" id="3.30.420.40:FF:000026">
    <property type="entry name" value="Heat shock protein 70"/>
    <property type="match status" value="1"/>
</dbReference>
<keyword evidence="7" id="KW-0732">Signal</keyword>
<dbReference type="NCBIfam" id="NF001413">
    <property type="entry name" value="PRK00290.1"/>
    <property type="match status" value="1"/>
</dbReference>
<dbReference type="InterPro" id="IPR029048">
    <property type="entry name" value="HSP70_C_sf"/>
</dbReference>
<dbReference type="Pfam" id="PF00012">
    <property type="entry name" value="HSP70"/>
    <property type="match status" value="1"/>
</dbReference>